<feature type="region of interest" description="Disordered" evidence="1">
    <location>
        <begin position="1"/>
        <end position="24"/>
    </location>
</feature>
<gene>
    <name evidence="2" type="ORF">GCM10023168_36790</name>
</gene>
<evidence type="ECO:0000313" key="2">
    <source>
        <dbReference type="EMBL" id="GAA4413739.1"/>
    </source>
</evidence>
<name>A0ABP8KRL3_9MICO</name>
<accession>A0ABP8KRL3</accession>
<dbReference type="Proteomes" id="UP001500945">
    <property type="component" value="Unassembled WGS sequence"/>
</dbReference>
<evidence type="ECO:0000313" key="3">
    <source>
        <dbReference type="Proteomes" id="UP001500945"/>
    </source>
</evidence>
<dbReference type="RefSeq" id="WP_345208728.1">
    <property type="nucleotide sequence ID" value="NZ_BAABGM010000031.1"/>
</dbReference>
<reference evidence="3" key="1">
    <citation type="journal article" date="2019" name="Int. J. Syst. Evol. Microbiol.">
        <title>The Global Catalogue of Microorganisms (GCM) 10K type strain sequencing project: providing services to taxonomists for standard genome sequencing and annotation.</title>
        <authorList>
            <consortium name="The Broad Institute Genomics Platform"/>
            <consortium name="The Broad Institute Genome Sequencing Center for Infectious Disease"/>
            <person name="Wu L."/>
            <person name="Ma J."/>
        </authorList>
    </citation>
    <scope>NUCLEOTIDE SEQUENCE [LARGE SCALE GENOMIC DNA]</scope>
    <source>
        <strain evidence="3">JCM 17809</strain>
    </source>
</reference>
<comment type="caution">
    <text evidence="2">The sequence shown here is derived from an EMBL/GenBank/DDBJ whole genome shotgun (WGS) entry which is preliminary data.</text>
</comment>
<organism evidence="2 3">
    <name type="scientific">Fodinibacter luteus</name>
    <dbReference type="NCBI Taxonomy" id="552064"/>
    <lineage>
        <taxon>Bacteria</taxon>
        <taxon>Bacillati</taxon>
        <taxon>Actinomycetota</taxon>
        <taxon>Actinomycetes</taxon>
        <taxon>Micrococcales</taxon>
        <taxon>Intrasporangiaceae</taxon>
        <taxon>Fodinibacter (ex Wang et al. 2009)</taxon>
    </lineage>
</organism>
<evidence type="ECO:0000256" key="1">
    <source>
        <dbReference type="SAM" id="MobiDB-lite"/>
    </source>
</evidence>
<sequence>MTQHHAELGTAPEPRPEAPPETGDIVIDAALHDLAGTPVDDLDAQLVTGEALHRTLQARLGDLGG</sequence>
<proteinExistence type="predicted"/>
<dbReference type="EMBL" id="BAABGM010000031">
    <property type="protein sequence ID" value="GAA4413739.1"/>
    <property type="molecule type" value="Genomic_DNA"/>
</dbReference>
<protein>
    <recommendedName>
        <fullName evidence="4">FXSXX-COOH protein</fullName>
    </recommendedName>
</protein>
<evidence type="ECO:0008006" key="4">
    <source>
        <dbReference type="Google" id="ProtNLM"/>
    </source>
</evidence>
<keyword evidence="3" id="KW-1185">Reference proteome</keyword>